<keyword evidence="9" id="KW-1185">Reference proteome</keyword>
<proteinExistence type="inferred from homology"/>
<keyword evidence="3 5" id="KW-0378">Hydrolase</keyword>
<dbReference type="Pfam" id="PF13354">
    <property type="entry name" value="Beta-lactamase2"/>
    <property type="match status" value="1"/>
</dbReference>
<dbReference type="Proteomes" id="UP000230407">
    <property type="component" value="Unassembled WGS sequence"/>
</dbReference>
<gene>
    <name evidence="8" type="ORF">CUT44_29995</name>
</gene>
<dbReference type="AlphaFoldDB" id="A0A2M8LR84"/>
<name>A0A2M8LR84_9ACTN</name>
<dbReference type="GO" id="GO:0046677">
    <property type="term" value="P:response to antibiotic"/>
    <property type="evidence" value="ECO:0007669"/>
    <property type="project" value="UniProtKB-UniRule"/>
</dbReference>
<dbReference type="InterPro" id="IPR000871">
    <property type="entry name" value="Beta-lactam_class-A"/>
</dbReference>
<evidence type="ECO:0000256" key="2">
    <source>
        <dbReference type="ARBA" id="ARBA00012865"/>
    </source>
</evidence>
<dbReference type="PANTHER" id="PTHR35333">
    <property type="entry name" value="BETA-LACTAMASE"/>
    <property type="match status" value="1"/>
</dbReference>
<dbReference type="EMBL" id="PGGW01000069">
    <property type="protein sequence ID" value="PJE94455.1"/>
    <property type="molecule type" value="Genomic_DNA"/>
</dbReference>
<feature type="region of interest" description="Disordered" evidence="6">
    <location>
        <begin position="239"/>
        <end position="270"/>
    </location>
</feature>
<evidence type="ECO:0000256" key="4">
    <source>
        <dbReference type="ARBA" id="ARBA00023251"/>
    </source>
</evidence>
<sequence>MDSRPVRPTRRAVFTFGAAAVLAACAPAKGNETERPSASPSRAPRPPERSVAGRLRALERAHSARLGVFALNPATGAAVLHRADERFAICSVWKPLAVAAVLRDRDEAFLGRRVRYTEADLVAHSPDTGRPGNLANGMTVAELCEATVCRSDNTAGNLLLRELGGPRAVTRFCRSIGDQVTRLDRWETELNSAEPGRVTDTTSPRAVAQTYRRLITGGALDEPDRERLTDWLRTNETNGRSFGAGLPDGWTSADKTGAGRHGSNNDVGVAWTPDGRPVVLAVLTAKEKETAEPDYPLVAKTAELLARELG</sequence>
<organism evidence="8 9">
    <name type="scientific">Streptomyces carminius</name>
    <dbReference type="NCBI Taxonomy" id="2665496"/>
    <lineage>
        <taxon>Bacteria</taxon>
        <taxon>Bacillati</taxon>
        <taxon>Actinomycetota</taxon>
        <taxon>Actinomycetes</taxon>
        <taxon>Kitasatosporales</taxon>
        <taxon>Streptomycetaceae</taxon>
        <taxon>Streptomyces</taxon>
    </lineage>
</organism>
<keyword evidence="4 5" id="KW-0046">Antibiotic resistance</keyword>
<dbReference type="PRINTS" id="PR00118">
    <property type="entry name" value="BLACTAMASEA"/>
</dbReference>
<dbReference type="NCBIfam" id="NF033103">
    <property type="entry name" value="bla_class_A"/>
    <property type="match status" value="1"/>
</dbReference>
<reference evidence="8 9" key="1">
    <citation type="submission" date="2017-11" db="EMBL/GenBank/DDBJ databases">
        <title>Streptomyces carmine sp. nov., a novel actinomycete isolated from Sophora alopecuroides in Xinjiang, China.</title>
        <authorList>
            <person name="Wang Y."/>
            <person name="Luo X."/>
            <person name="Wan C."/>
            <person name="Zhang L."/>
        </authorList>
    </citation>
    <scope>NUCLEOTIDE SEQUENCE [LARGE SCALE GENOMIC DNA]</scope>
    <source>
        <strain evidence="8 9">TRM SA0054</strain>
    </source>
</reference>
<dbReference type="EC" id="3.5.2.6" evidence="2 5"/>
<dbReference type="GO" id="GO:0030655">
    <property type="term" value="P:beta-lactam antibiotic catabolic process"/>
    <property type="evidence" value="ECO:0007669"/>
    <property type="project" value="InterPro"/>
</dbReference>
<accession>A0A2M8LR84</accession>
<evidence type="ECO:0000313" key="9">
    <source>
        <dbReference type="Proteomes" id="UP000230407"/>
    </source>
</evidence>
<dbReference type="SUPFAM" id="SSF56601">
    <property type="entry name" value="beta-lactamase/transpeptidase-like"/>
    <property type="match status" value="1"/>
</dbReference>
<dbReference type="InterPro" id="IPR012338">
    <property type="entry name" value="Beta-lactam/transpept-like"/>
</dbReference>
<comment type="caution">
    <text evidence="8">The sequence shown here is derived from an EMBL/GenBank/DDBJ whole genome shotgun (WGS) entry which is preliminary data.</text>
</comment>
<dbReference type="Gene3D" id="3.40.710.10">
    <property type="entry name" value="DD-peptidase/beta-lactamase superfamily"/>
    <property type="match status" value="1"/>
</dbReference>
<comment type="catalytic activity">
    <reaction evidence="5">
        <text>a beta-lactam + H2O = a substituted beta-amino acid</text>
        <dbReference type="Rhea" id="RHEA:20401"/>
        <dbReference type="ChEBI" id="CHEBI:15377"/>
        <dbReference type="ChEBI" id="CHEBI:35627"/>
        <dbReference type="ChEBI" id="CHEBI:140347"/>
        <dbReference type="EC" id="3.5.2.6"/>
    </reaction>
</comment>
<evidence type="ECO:0000259" key="7">
    <source>
        <dbReference type="Pfam" id="PF13354"/>
    </source>
</evidence>
<dbReference type="PROSITE" id="PS51257">
    <property type="entry name" value="PROKAR_LIPOPROTEIN"/>
    <property type="match status" value="1"/>
</dbReference>
<comment type="similarity">
    <text evidence="1 5">Belongs to the class-A beta-lactamase family.</text>
</comment>
<evidence type="ECO:0000256" key="6">
    <source>
        <dbReference type="SAM" id="MobiDB-lite"/>
    </source>
</evidence>
<dbReference type="InterPro" id="IPR045155">
    <property type="entry name" value="Beta-lactam_cat"/>
</dbReference>
<feature type="domain" description="Beta-lactamase class A catalytic" evidence="7">
    <location>
        <begin position="67"/>
        <end position="284"/>
    </location>
</feature>
<evidence type="ECO:0000256" key="5">
    <source>
        <dbReference type="RuleBase" id="RU361140"/>
    </source>
</evidence>
<dbReference type="RefSeq" id="WP_100205065.1">
    <property type="nucleotide sequence ID" value="NZ_PGGW01000069.1"/>
</dbReference>
<dbReference type="PANTHER" id="PTHR35333:SF3">
    <property type="entry name" value="BETA-LACTAMASE-TYPE TRANSPEPTIDASE FOLD CONTAINING PROTEIN"/>
    <property type="match status" value="1"/>
</dbReference>
<evidence type="ECO:0000313" key="8">
    <source>
        <dbReference type="EMBL" id="PJE94455.1"/>
    </source>
</evidence>
<protein>
    <recommendedName>
        <fullName evidence="2 5">Beta-lactamase</fullName>
        <ecNumber evidence="2 5">3.5.2.6</ecNumber>
    </recommendedName>
</protein>
<evidence type="ECO:0000256" key="1">
    <source>
        <dbReference type="ARBA" id="ARBA00009009"/>
    </source>
</evidence>
<feature type="region of interest" description="Disordered" evidence="6">
    <location>
        <begin position="27"/>
        <end position="50"/>
    </location>
</feature>
<dbReference type="GO" id="GO:0008800">
    <property type="term" value="F:beta-lactamase activity"/>
    <property type="evidence" value="ECO:0007669"/>
    <property type="project" value="UniProtKB-UniRule"/>
</dbReference>
<dbReference type="InterPro" id="IPR023650">
    <property type="entry name" value="Beta-lactam_class-A_AS"/>
</dbReference>
<evidence type="ECO:0000256" key="3">
    <source>
        <dbReference type="ARBA" id="ARBA00022801"/>
    </source>
</evidence>
<dbReference type="PROSITE" id="PS00146">
    <property type="entry name" value="BETA_LACTAMASE_A"/>
    <property type="match status" value="1"/>
</dbReference>